<comment type="subunit">
    <text evidence="1">Monomer.</text>
</comment>
<name>A0A8J2VVE4_9RHOB</name>
<dbReference type="PANTHER" id="PTHR35369:SF2">
    <property type="entry name" value="BLR3025 PROTEIN"/>
    <property type="match status" value="1"/>
</dbReference>
<feature type="domain" description="UmuC" evidence="6">
    <location>
        <begin position="34"/>
        <end position="158"/>
    </location>
</feature>
<dbReference type="InterPro" id="IPR050356">
    <property type="entry name" value="SulA_CellDiv_inhibitor"/>
</dbReference>
<evidence type="ECO:0000313" key="8">
    <source>
        <dbReference type="EMBL" id="GGE41388.1"/>
    </source>
</evidence>
<protein>
    <recommendedName>
        <fullName evidence="2">DNA-directed DNA polymerase</fullName>
        <ecNumber evidence="2">2.7.7.7</ecNumber>
    </recommendedName>
</protein>
<evidence type="ECO:0000256" key="4">
    <source>
        <dbReference type="ARBA" id="ARBA00025589"/>
    </source>
</evidence>
<comment type="function">
    <text evidence="4">Poorly processive, error-prone DNA polymerase involved in untargeted mutagenesis. Copies undamaged DNA at stalled replication forks, which arise in vivo from mismatched or misaligned primer ends. These misaligned primers can be extended by PolIV. Exhibits no 3'-5' exonuclease (proofreading) activity. May be involved in translesional synthesis, in conjunction with the beta clamp from PolIII.</text>
</comment>
<dbReference type="Pfam" id="PF11799">
    <property type="entry name" value="IMS_C"/>
    <property type="match status" value="1"/>
</dbReference>
<reference evidence="8" key="2">
    <citation type="submission" date="2020-09" db="EMBL/GenBank/DDBJ databases">
        <authorList>
            <person name="Sun Q."/>
            <person name="Sedlacek I."/>
        </authorList>
    </citation>
    <scope>NUCLEOTIDE SEQUENCE</scope>
    <source>
        <strain evidence="8">CCM 7684</strain>
    </source>
</reference>
<evidence type="ECO:0000256" key="5">
    <source>
        <dbReference type="ARBA" id="ARBA00049244"/>
    </source>
</evidence>
<dbReference type="SUPFAM" id="SSF56672">
    <property type="entry name" value="DNA/RNA polymerases"/>
    <property type="match status" value="1"/>
</dbReference>
<evidence type="ECO:0000313" key="9">
    <source>
        <dbReference type="Proteomes" id="UP000602745"/>
    </source>
</evidence>
<proteinExistence type="predicted"/>
<comment type="catalytic activity">
    <reaction evidence="5">
        <text>DNA(n) + a 2'-deoxyribonucleoside 5'-triphosphate = DNA(n+1) + diphosphate</text>
        <dbReference type="Rhea" id="RHEA:22508"/>
        <dbReference type="Rhea" id="RHEA-COMP:17339"/>
        <dbReference type="Rhea" id="RHEA-COMP:17340"/>
        <dbReference type="ChEBI" id="CHEBI:33019"/>
        <dbReference type="ChEBI" id="CHEBI:61560"/>
        <dbReference type="ChEBI" id="CHEBI:173112"/>
        <dbReference type="EC" id="2.7.7.7"/>
    </reaction>
</comment>
<comment type="caution">
    <text evidence="8">The sequence shown here is derived from an EMBL/GenBank/DDBJ whole genome shotgun (WGS) entry which is preliminary data.</text>
</comment>
<dbReference type="Proteomes" id="UP000602745">
    <property type="component" value="Unassembled WGS sequence"/>
</dbReference>
<accession>A0A8J2VVE4</accession>
<dbReference type="InterPro" id="IPR043502">
    <property type="entry name" value="DNA/RNA_pol_sf"/>
</dbReference>
<keyword evidence="3" id="KW-0227">DNA damage</keyword>
<dbReference type="EMBL" id="BMCP01000002">
    <property type="protein sequence ID" value="GGE41388.1"/>
    <property type="molecule type" value="Genomic_DNA"/>
</dbReference>
<gene>
    <name evidence="8" type="ORF">GCM10007276_18470</name>
</gene>
<dbReference type="InterPro" id="IPR017961">
    <property type="entry name" value="DNA_pol_Y-fam_little_finger"/>
</dbReference>
<dbReference type="InterPro" id="IPR001126">
    <property type="entry name" value="UmuC"/>
</dbReference>
<evidence type="ECO:0000259" key="7">
    <source>
        <dbReference type="Pfam" id="PF11799"/>
    </source>
</evidence>
<dbReference type="RefSeq" id="WP_188409451.1">
    <property type="nucleotide sequence ID" value="NZ_BMCP01000002.1"/>
</dbReference>
<sequence length="517" mass="57127">MTSLFSGHRRYLALWFPFLPTDRLRRQAGGKPDDRPLVITAKVKSALRIAHADRKALSLGLTRGLTLADARARVPDIAIAEEDPEADALLLRRIASWCDRFTPLVGLDGDSGIMLDITGCVHLFGGEAAMRAEVTARLGFLGLAVQSAIAGTPDAARAVASFTSGGIVAPGEEPAAVRPLPVTALRLDATEVLTLARAGLKTIADLADRPRAPLAARFGADLLDRLTRALGEVDHPISPNRPVPELMVEQRFAEPIGRAEDVSATLAGLAQELSRRLERQGLGGRSFEASFFRADGAVRRIRVASGRPLRDPPVLNRLFAEKLDALADPVDPGFGFDMIRLAALATEPMQALQARFDGKEREDEAVAELVDRLSARFGAERVMQFVAEDSHIPERSFQALPALAPSKDPKSWPDRPSGEPPVYPIRLFEPPQPIEAMAEVPDGPPIRFLWRRVVHDVVAAEGPDRIAPEWWQRQPQTNTRDYFRVEDREGHRFWLFREGLYEREVEHPRWYLHGLFA</sequence>
<dbReference type="PANTHER" id="PTHR35369">
    <property type="entry name" value="BLR3025 PROTEIN-RELATED"/>
    <property type="match status" value="1"/>
</dbReference>
<evidence type="ECO:0000256" key="3">
    <source>
        <dbReference type="ARBA" id="ARBA00022763"/>
    </source>
</evidence>
<keyword evidence="8" id="KW-0808">Transferase</keyword>
<keyword evidence="9" id="KW-1185">Reference proteome</keyword>
<dbReference type="EC" id="2.7.7.7" evidence="2"/>
<dbReference type="GO" id="GO:0003887">
    <property type="term" value="F:DNA-directed DNA polymerase activity"/>
    <property type="evidence" value="ECO:0007669"/>
    <property type="project" value="UniProtKB-KW"/>
</dbReference>
<dbReference type="Pfam" id="PF00817">
    <property type="entry name" value="IMS"/>
    <property type="match status" value="1"/>
</dbReference>
<evidence type="ECO:0000256" key="2">
    <source>
        <dbReference type="ARBA" id="ARBA00012417"/>
    </source>
</evidence>
<dbReference type="CDD" id="cd03468">
    <property type="entry name" value="PolY_like"/>
    <property type="match status" value="1"/>
</dbReference>
<dbReference type="AlphaFoldDB" id="A0A8J2VVE4"/>
<keyword evidence="8" id="KW-0548">Nucleotidyltransferase</keyword>
<organism evidence="8 9">
    <name type="scientific">Agaricicola taiwanensis</name>
    <dbReference type="NCBI Taxonomy" id="591372"/>
    <lineage>
        <taxon>Bacteria</taxon>
        <taxon>Pseudomonadati</taxon>
        <taxon>Pseudomonadota</taxon>
        <taxon>Alphaproteobacteria</taxon>
        <taxon>Rhodobacterales</taxon>
        <taxon>Paracoccaceae</taxon>
        <taxon>Agaricicola</taxon>
    </lineage>
</organism>
<evidence type="ECO:0000256" key="1">
    <source>
        <dbReference type="ARBA" id="ARBA00011245"/>
    </source>
</evidence>
<feature type="domain" description="DNA polymerase Y-family little finger" evidence="7">
    <location>
        <begin position="246"/>
        <end position="342"/>
    </location>
</feature>
<dbReference type="GO" id="GO:0003684">
    <property type="term" value="F:damaged DNA binding"/>
    <property type="evidence" value="ECO:0007669"/>
    <property type="project" value="InterPro"/>
</dbReference>
<reference evidence="8" key="1">
    <citation type="journal article" date="2014" name="Int. J. Syst. Evol. Microbiol.">
        <title>Complete genome sequence of Corynebacterium casei LMG S-19264T (=DSM 44701T), isolated from a smear-ripened cheese.</title>
        <authorList>
            <consortium name="US DOE Joint Genome Institute (JGI-PGF)"/>
            <person name="Walter F."/>
            <person name="Albersmeier A."/>
            <person name="Kalinowski J."/>
            <person name="Ruckert C."/>
        </authorList>
    </citation>
    <scope>NUCLEOTIDE SEQUENCE</scope>
    <source>
        <strain evidence="8">CCM 7684</strain>
    </source>
</reference>
<keyword evidence="8" id="KW-0239">DNA-directed DNA polymerase</keyword>
<evidence type="ECO:0000259" key="6">
    <source>
        <dbReference type="Pfam" id="PF00817"/>
    </source>
</evidence>
<dbReference type="GO" id="GO:0006281">
    <property type="term" value="P:DNA repair"/>
    <property type="evidence" value="ECO:0007669"/>
    <property type="project" value="InterPro"/>
</dbReference>